<name>A0A2G6KJX3_9BACT</name>
<dbReference type="AlphaFoldDB" id="A0A2G6KJX3"/>
<dbReference type="GO" id="GO:0008484">
    <property type="term" value="F:sulfuric ester hydrolase activity"/>
    <property type="evidence" value="ECO:0007669"/>
    <property type="project" value="TreeGrafter"/>
</dbReference>
<evidence type="ECO:0000313" key="4">
    <source>
        <dbReference type="EMBL" id="PIE35944.1"/>
    </source>
</evidence>
<keyword evidence="1" id="KW-0479">Metal-binding</keyword>
<dbReference type="PANTHER" id="PTHR45953:SF1">
    <property type="entry name" value="IDURONATE 2-SULFATASE"/>
    <property type="match status" value="1"/>
</dbReference>
<dbReference type="GO" id="GO:0046872">
    <property type="term" value="F:metal ion binding"/>
    <property type="evidence" value="ECO:0007669"/>
    <property type="project" value="UniProtKB-KW"/>
</dbReference>
<sequence length="475" mass="54239">MKKQPNILFLMSDEHRADVTGYEGNKVVRTPVLDELARTGVVFRNAYNASPVCVPGRQAMMAGRLPRTCGCEWFGEDLEPGSMTFARRFAQYAYNTTACGRLHHMGVDQMQGWTERICGDMHVHASHIEGREAAAVARYPKPDDGSGKWSDVKEIQRAGILQGARADFDRRAVEAAQDYIREYFVAADYDRTRSHQPLLLKLSFFQPHYPYFTDEEKFTYYLNRVEPFLNQELFPHPWLSMRKVTPGEDVSVREIKRAMAAYYGMIETIDTYYGQVVETLKQVGQNLDDWIIIYITDHGEMLGEHGIWEKKTFFEASVRVPLIIRCPNRFEGGRVVDENVNLCDLFATLCDLCDIPAPDGLDSRSLVPLLNGDASGWKNETISQYGNHLMIKWDHLKYQYYGRQPESVPADPGYKPCPYDSDKTEVLFDLERDPGELNNYIGNPDYVAVLSRFRDRCAELGYGSNADPNYVNAGY</sequence>
<protein>
    <recommendedName>
        <fullName evidence="3">Sulfatase N-terminal domain-containing protein</fullName>
    </recommendedName>
</protein>
<comment type="caution">
    <text evidence="4">The sequence shown here is derived from an EMBL/GenBank/DDBJ whole genome shotgun (WGS) entry which is preliminary data.</text>
</comment>
<dbReference type="InterPro" id="IPR000917">
    <property type="entry name" value="Sulfatase_N"/>
</dbReference>
<dbReference type="PANTHER" id="PTHR45953">
    <property type="entry name" value="IDURONATE 2-SULFATASE"/>
    <property type="match status" value="1"/>
</dbReference>
<evidence type="ECO:0000313" key="5">
    <source>
        <dbReference type="Proteomes" id="UP000230821"/>
    </source>
</evidence>
<dbReference type="Gene3D" id="3.40.720.10">
    <property type="entry name" value="Alkaline Phosphatase, subunit A"/>
    <property type="match status" value="1"/>
</dbReference>
<evidence type="ECO:0000256" key="1">
    <source>
        <dbReference type="ARBA" id="ARBA00022723"/>
    </source>
</evidence>
<dbReference type="GO" id="GO:0005737">
    <property type="term" value="C:cytoplasm"/>
    <property type="evidence" value="ECO:0007669"/>
    <property type="project" value="TreeGrafter"/>
</dbReference>
<dbReference type="EMBL" id="PDSK01000029">
    <property type="protein sequence ID" value="PIE35944.1"/>
    <property type="molecule type" value="Genomic_DNA"/>
</dbReference>
<dbReference type="SUPFAM" id="SSF53649">
    <property type="entry name" value="Alkaline phosphatase-like"/>
    <property type="match status" value="1"/>
</dbReference>
<gene>
    <name evidence="4" type="ORF">CSA56_02135</name>
</gene>
<keyword evidence="2" id="KW-0378">Hydrolase</keyword>
<reference evidence="4 5" key="1">
    <citation type="submission" date="2017-10" db="EMBL/GenBank/DDBJ databases">
        <title>Novel microbial diversity and functional potential in the marine mammal oral microbiome.</title>
        <authorList>
            <person name="Dudek N.K."/>
            <person name="Sun C.L."/>
            <person name="Burstein D."/>
            <person name="Kantor R.S."/>
            <person name="Aliaga Goltsman D.S."/>
            <person name="Bik E.M."/>
            <person name="Thomas B.C."/>
            <person name="Banfield J.F."/>
            <person name="Relman D.A."/>
        </authorList>
    </citation>
    <scope>NUCLEOTIDE SEQUENCE [LARGE SCALE GENOMIC DNA]</scope>
    <source>
        <strain evidence="4">DOLJORAL78_47_16</strain>
    </source>
</reference>
<evidence type="ECO:0000259" key="3">
    <source>
        <dbReference type="Pfam" id="PF00884"/>
    </source>
</evidence>
<dbReference type="InterPro" id="IPR017850">
    <property type="entry name" value="Alkaline_phosphatase_core_sf"/>
</dbReference>
<feature type="domain" description="Sulfatase N-terminal" evidence="3">
    <location>
        <begin position="5"/>
        <end position="354"/>
    </location>
</feature>
<proteinExistence type="predicted"/>
<dbReference type="Pfam" id="PF00884">
    <property type="entry name" value="Sulfatase"/>
    <property type="match status" value="1"/>
</dbReference>
<evidence type="ECO:0000256" key="2">
    <source>
        <dbReference type="ARBA" id="ARBA00022801"/>
    </source>
</evidence>
<dbReference type="Proteomes" id="UP000230821">
    <property type="component" value="Unassembled WGS sequence"/>
</dbReference>
<organism evidence="4 5">
    <name type="scientific">candidate division KSB3 bacterium</name>
    <dbReference type="NCBI Taxonomy" id="2044937"/>
    <lineage>
        <taxon>Bacteria</taxon>
        <taxon>candidate division KSB3</taxon>
    </lineage>
</organism>
<accession>A0A2G6KJX3</accession>